<dbReference type="PANTHER" id="PTHR48154:SF1">
    <property type="entry name" value="PROTEIN, PUTATIVE-RELATED"/>
    <property type="match status" value="1"/>
</dbReference>
<evidence type="ECO:0000313" key="4">
    <source>
        <dbReference type="Proteomes" id="UP001058974"/>
    </source>
</evidence>
<dbReference type="PANTHER" id="PTHR48154">
    <property type="entry name" value="PROTEIN, PUTATIVE-RELATED"/>
    <property type="match status" value="1"/>
</dbReference>
<name>A0A9D4Y9X6_PEA</name>
<dbReference type="Pfam" id="PF24924">
    <property type="entry name" value="DUF7745"/>
    <property type="match status" value="1"/>
</dbReference>
<organism evidence="3 4">
    <name type="scientific">Pisum sativum</name>
    <name type="common">Garden pea</name>
    <name type="synonym">Lathyrus oleraceus</name>
    <dbReference type="NCBI Taxonomy" id="3888"/>
    <lineage>
        <taxon>Eukaryota</taxon>
        <taxon>Viridiplantae</taxon>
        <taxon>Streptophyta</taxon>
        <taxon>Embryophyta</taxon>
        <taxon>Tracheophyta</taxon>
        <taxon>Spermatophyta</taxon>
        <taxon>Magnoliopsida</taxon>
        <taxon>eudicotyledons</taxon>
        <taxon>Gunneridae</taxon>
        <taxon>Pentapetalae</taxon>
        <taxon>rosids</taxon>
        <taxon>fabids</taxon>
        <taxon>Fabales</taxon>
        <taxon>Fabaceae</taxon>
        <taxon>Papilionoideae</taxon>
        <taxon>50 kb inversion clade</taxon>
        <taxon>NPAAA clade</taxon>
        <taxon>Hologalegina</taxon>
        <taxon>IRL clade</taxon>
        <taxon>Fabeae</taxon>
        <taxon>Lathyrus</taxon>
    </lineage>
</organism>
<feature type="domain" description="DUF7745" evidence="2">
    <location>
        <begin position="217"/>
        <end position="555"/>
    </location>
</feature>
<dbReference type="EMBL" id="JAMSHJ010000002">
    <property type="protein sequence ID" value="KAI5435572.1"/>
    <property type="molecule type" value="Genomic_DNA"/>
</dbReference>
<keyword evidence="4" id="KW-1185">Reference proteome</keyword>
<proteinExistence type="predicted"/>
<evidence type="ECO:0000259" key="2">
    <source>
        <dbReference type="Pfam" id="PF24924"/>
    </source>
</evidence>
<keyword evidence="1" id="KW-0812">Transmembrane</keyword>
<evidence type="ECO:0000256" key="1">
    <source>
        <dbReference type="SAM" id="Phobius"/>
    </source>
</evidence>
<dbReference type="Gramene" id="Psat02G0211400-T1">
    <property type="protein sequence ID" value="KAI5435572.1"/>
    <property type="gene ID" value="KIW84_022114"/>
</dbReference>
<keyword evidence="1" id="KW-1133">Transmembrane helix</keyword>
<dbReference type="Proteomes" id="UP001058974">
    <property type="component" value="Chromosome 2"/>
</dbReference>
<sequence length="642" mass="74043">MVKRRRKGGDDPRGLIKKTLQSPKWKVDIMHRSLARVPPQLSFSLFSADADRHEEASDVQVDAACGIQARPGFRYSDSSGIQTRFSDVQIEEASKVQIDAACGIQASGIQTKFSDVQIEEASEVQIDAACGIQARFQVFRLKWYSDQIFRCSDQRSFRSSDRRSLRHSGQVSGIQTEVVFRPDFLMFRSKKLPKFRSTQLATFRPGFSFRYPDLMKLRKLASFVDDPKDFRDRFGRILYVLSTDVEDGLLCTLAHFYDPVYRCFTFPNYQLFPIMEEYAYILGMPVSDRVPFSGMEVIIESRVIPEAIHLRKFDIDANITIKGGIRGLTLKFLSEKAFYLANACSMVAFETILTLLIYGLVLFPNIDNFVDVSALRIFLIRNPVPTLHGDTYFSIHHRTYKGSGTIVCCTPLLYKWFISYMSQSHIFKENKGCLRWSHRVMSLTNDDIAWYSSTYDDVKIIGNCGEFYNVPLLGTQGGINYNSDLARRQLGFSMKDKPNNTLLECLFFQEGKYTQGLKARMVRFWHNVRRKGKSDIGLNNCIALKPYTSWVKKRAEEFKMPYTYERHMSLVMGSSYFLGFHPDKLIYRYNTRANQLKKMDRLEQENCELCEEVTILRDNYERLTAMTETLVAAQNQPPPPPF</sequence>
<gene>
    <name evidence="3" type="ORF">KIW84_022114</name>
</gene>
<reference evidence="3 4" key="1">
    <citation type="journal article" date="2022" name="Nat. Genet.">
        <title>Improved pea reference genome and pan-genome highlight genomic features and evolutionary characteristics.</title>
        <authorList>
            <person name="Yang T."/>
            <person name="Liu R."/>
            <person name="Luo Y."/>
            <person name="Hu S."/>
            <person name="Wang D."/>
            <person name="Wang C."/>
            <person name="Pandey M.K."/>
            <person name="Ge S."/>
            <person name="Xu Q."/>
            <person name="Li N."/>
            <person name="Li G."/>
            <person name="Huang Y."/>
            <person name="Saxena R.K."/>
            <person name="Ji Y."/>
            <person name="Li M."/>
            <person name="Yan X."/>
            <person name="He Y."/>
            <person name="Liu Y."/>
            <person name="Wang X."/>
            <person name="Xiang C."/>
            <person name="Varshney R.K."/>
            <person name="Ding H."/>
            <person name="Gao S."/>
            <person name="Zong X."/>
        </authorList>
    </citation>
    <scope>NUCLEOTIDE SEQUENCE [LARGE SCALE GENOMIC DNA]</scope>
    <source>
        <strain evidence="3 4">cv. Zhongwan 6</strain>
    </source>
</reference>
<comment type="caution">
    <text evidence="3">The sequence shown here is derived from an EMBL/GenBank/DDBJ whole genome shotgun (WGS) entry which is preliminary data.</text>
</comment>
<protein>
    <recommendedName>
        <fullName evidence="2">DUF7745 domain-containing protein</fullName>
    </recommendedName>
</protein>
<feature type="transmembrane region" description="Helical" evidence="1">
    <location>
        <begin position="338"/>
        <end position="363"/>
    </location>
</feature>
<evidence type="ECO:0000313" key="3">
    <source>
        <dbReference type="EMBL" id="KAI5435572.1"/>
    </source>
</evidence>
<keyword evidence="1" id="KW-0472">Membrane</keyword>
<dbReference type="AlphaFoldDB" id="A0A9D4Y9X6"/>
<dbReference type="InterPro" id="IPR056647">
    <property type="entry name" value="DUF7745"/>
</dbReference>
<accession>A0A9D4Y9X6</accession>